<dbReference type="Pfam" id="PF04892">
    <property type="entry name" value="VanZ"/>
    <property type="match status" value="1"/>
</dbReference>
<reference evidence="3" key="1">
    <citation type="journal article" date="2014" name="Front. Microbiol.">
        <title>High frequency of phylogenetically diverse reductive dehalogenase-homologous genes in deep subseafloor sedimentary metagenomes.</title>
        <authorList>
            <person name="Kawai M."/>
            <person name="Futagami T."/>
            <person name="Toyoda A."/>
            <person name="Takaki Y."/>
            <person name="Nishi S."/>
            <person name="Hori S."/>
            <person name="Arai W."/>
            <person name="Tsubouchi T."/>
            <person name="Morono Y."/>
            <person name="Uchiyama I."/>
            <person name="Ito T."/>
            <person name="Fujiyama A."/>
            <person name="Inagaki F."/>
            <person name="Takami H."/>
        </authorList>
    </citation>
    <scope>NUCLEOTIDE SEQUENCE</scope>
    <source>
        <strain evidence="3">Expedition CK06-06</strain>
    </source>
</reference>
<dbReference type="AlphaFoldDB" id="X1TEZ8"/>
<dbReference type="InterPro" id="IPR006976">
    <property type="entry name" value="VanZ-like"/>
</dbReference>
<dbReference type="PANTHER" id="PTHR28008">
    <property type="entry name" value="DOMAIN PROTEIN, PUTATIVE (AFU_ORTHOLOGUE AFUA_3G10980)-RELATED"/>
    <property type="match status" value="1"/>
</dbReference>
<feature type="transmembrane region" description="Helical" evidence="1">
    <location>
        <begin position="98"/>
        <end position="120"/>
    </location>
</feature>
<feature type="non-terminal residue" evidence="3">
    <location>
        <position position="133"/>
    </location>
</feature>
<protein>
    <recommendedName>
        <fullName evidence="2">VanZ-like domain-containing protein</fullName>
    </recommendedName>
</protein>
<feature type="transmembrane region" description="Helical" evidence="1">
    <location>
        <begin position="9"/>
        <end position="26"/>
    </location>
</feature>
<proteinExistence type="predicted"/>
<organism evidence="3">
    <name type="scientific">marine sediment metagenome</name>
    <dbReference type="NCBI Taxonomy" id="412755"/>
    <lineage>
        <taxon>unclassified sequences</taxon>
        <taxon>metagenomes</taxon>
        <taxon>ecological metagenomes</taxon>
    </lineage>
</organism>
<dbReference type="NCBIfam" id="NF037970">
    <property type="entry name" value="vanZ_1"/>
    <property type="match status" value="1"/>
</dbReference>
<name>X1TEZ8_9ZZZZ</name>
<dbReference type="PANTHER" id="PTHR28008:SF1">
    <property type="entry name" value="DOMAIN PROTEIN, PUTATIVE (AFU_ORTHOLOGUE AFUA_3G10980)-RELATED"/>
    <property type="match status" value="1"/>
</dbReference>
<keyword evidence="1" id="KW-1133">Transmembrane helix</keyword>
<evidence type="ECO:0000313" key="3">
    <source>
        <dbReference type="EMBL" id="GAJ03849.1"/>
    </source>
</evidence>
<evidence type="ECO:0000259" key="2">
    <source>
        <dbReference type="Pfam" id="PF04892"/>
    </source>
</evidence>
<keyword evidence="1" id="KW-0812">Transmembrane</keyword>
<feature type="transmembrane region" description="Helical" evidence="1">
    <location>
        <begin position="46"/>
        <end position="65"/>
    </location>
</feature>
<feature type="transmembrane region" description="Helical" evidence="1">
    <location>
        <begin position="72"/>
        <end position="92"/>
    </location>
</feature>
<keyword evidence="1" id="KW-0472">Membrane</keyword>
<accession>X1TEZ8</accession>
<sequence>MGDSLGRKIFFWMLLIVYSVVIFIFSSRPEVGVEQYFYGQDKVMHFFTYGIHAFLCLVVLSDKILLLKLFHYFLALAFSVSYGIFNEIYQYFIPEREFSLGDILANSLGIITFLILVYIFQNKKLKSVNFCAR</sequence>
<feature type="domain" description="VanZ-like" evidence="2">
    <location>
        <begin position="39"/>
        <end position="120"/>
    </location>
</feature>
<gene>
    <name evidence="3" type="ORF">S12H4_46550</name>
</gene>
<dbReference type="EMBL" id="BARW01028892">
    <property type="protein sequence ID" value="GAJ03849.1"/>
    <property type="molecule type" value="Genomic_DNA"/>
</dbReference>
<evidence type="ECO:0000256" key="1">
    <source>
        <dbReference type="SAM" id="Phobius"/>
    </source>
</evidence>
<comment type="caution">
    <text evidence="3">The sequence shown here is derived from an EMBL/GenBank/DDBJ whole genome shotgun (WGS) entry which is preliminary data.</text>
</comment>